<feature type="domain" description="Fibronectin type III-like" evidence="5">
    <location>
        <begin position="617"/>
        <end position="687"/>
    </location>
</feature>
<dbReference type="Gene3D" id="3.40.50.1700">
    <property type="entry name" value="Glycoside hydrolase family 3 C-terminal domain"/>
    <property type="match status" value="1"/>
</dbReference>
<dbReference type="InterPro" id="IPR002772">
    <property type="entry name" value="Glyco_hydro_3_C"/>
</dbReference>
<dbReference type="PANTHER" id="PTHR42721:SF3">
    <property type="entry name" value="BETA-D-XYLOSIDASE 5-RELATED"/>
    <property type="match status" value="1"/>
</dbReference>
<dbReference type="SUPFAM" id="SSF51445">
    <property type="entry name" value="(Trans)glycosidases"/>
    <property type="match status" value="1"/>
</dbReference>
<dbReference type="InterPro" id="IPR036962">
    <property type="entry name" value="Glyco_hydro_3_N_sf"/>
</dbReference>
<comment type="similarity">
    <text evidence="1">Belongs to the glycosyl hydrolase 3 family.</text>
</comment>
<dbReference type="FunFam" id="2.60.40.10:FF:000495">
    <property type="entry name" value="Periplasmic beta-glucosidase"/>
    <property type="match status" value="1"/>
</dbReference>
<dbReference type="KEGG" id="ffa:FFWV33_14810"/>
<evidence type="ECO:0000256" key="1">
    <source>
        <dbReference type="ARBA" id="ARBA00005336"/>
    </source>
</evidence>
<dbReference type="Pfam" id="PF01915">
    <property type="entry name" value="Glyco_hydro_3_C"/>
    <property type="match status" value="1"/>
</dbReference>
<dbReference type="GO" id="GO:0008422">
    <property type="term" value="F:beta-glucosidase activity"/>
    <property type="evidence" value="ECO:0007669"/>
    <property type="project" value="UniProtKB-ARBA"/>
</dbReference>
<dbReference type="SMART" id="SM01217">
    <property type="entry name" value="Fn3_like"/>
    <property type="match status" value="1"/>
</dbReference>
<keyword evidence="2 4" id="KW-0732">Signal</keyword>
<protein>
    <recommendedName>
        <fullName evidence="5">Fibronectin type III-like domain-containing protein</fullName>
    </recommendedName>
</protein>
<organism evidence="6 7">
    <name type="scientific">Flavobacterium faecale</name>
    <dbReference type="NCBI Taxonomy" id="1355330"/>
    <lineage>
        <taxon>Bacteria</taxon>
        <taxon>Pseudomonadati</taxon>
        <taxon>Bacteroidota</taxon>
        <taxon>Flavobacteriia</taxon>
        <taxon>Flavobacteriales</taxon>
        <taxon>Flavobacteriaceae</taxon>
        <taxon>Flavobacterium</taxon>
    </lineage>
</organism>
<sequence length="853" mass="95189">MNQLSKIIVALFLFSAGSNAQTWKNPNAPTEDRVKDLLSKMTLEEKISQCSSDIPAIERLGIPAYIWYGEALHGVIAWNCTSFPQNIAMGATWNPNLMFDVATAISNEARALKNNGQKEVMMFSPTVNLGRDPRWGRNEECYSEDPFLMSEMARMYIRGMQGNDKKYLKTVTTVKHFIANNVEKNRERIQSNISEKDLREFYMPAYKTCIADEEAGGIMSALNGLNGVPSSGSKWLLTDVLRNEWGFKGYVVADWNAASGMFNNQKYVKSFPEASALSIKSGTDQECFRPKASLMVQNLKPAIERGLLTEAELDVSVARLLRMRFLTGDFDKPELNPYSKIPQSVLESDTHKKLALKAAEQAIVLLKNDNILPLKKDVKSIAVLGPFANQAWLGIYSGFPKSKISPLAGIKNSTTAQINYAEGCGIIEPFDEAKIKEAVEAAKKSEVAIIFVGNDEKTSTENTDRFTLALPGAQQRLIEAVLKVNKNTVVVLIPSGATTIGPSQKDVPGIICAWPNGQEQGTAIANVLWGKYNPGGKLNSTWYESDNDLPNIHDYDLRKGRTYMFFKNKPLYPFGYGLSYTSFDIKNLKLDKTTLAVNESVAVTVSVTNSGKIDGDEVVQLYIRDLSKNKLAPLKSLKGFERIHLKAGETKNVTLNVPYAAFNYYNVDNKRFEVSDGKFEIMVGNSSEKILAKGKVTLKAGAVPEVNVDNKSAYFNAKDPNRFKNWDSIYEDKSFLQTANPKSKKEDSGIEFKMTFRDPGFYVNTWDAEVNMKLKTNEATLKLTMLGNEIDTYVVKKENTEFQTLAIKIPIPPEYGKEVILNAFILPSEMEIEYIKIIPPGNAKPYRVYPKAK</sequence>
<dbReference type="InterPro" id="IPR001764">
    <property type="entry name" value="Glyco_hydro_3_N"/>
</dbReference>
<dbReference type="Pfam" id="PF00933">
    <property type="entry name" value="Glyco_hydro_3"/>
    <property type="match status" value="1"/>
</dbReference>
<dbReference type="InterPro" id="IPR036881">
    <property type="entry name" value="Glyco_hydro_3_C_sf"/>
</dbReference>
<keyword evidence="3" id="KW-0378">Hydrolase</keyword>
<dbReference type="Gene3D" id="3.20.20.300">
    <property type="entry name" value="Glycoside hydrolase, family 3, N-terminal domain"/>
    <property type="match status" value="1"/>
</dbReference>
<gene>
    <name evidence="6" type="ORF">FFWV33_14810</name>
</gene>
<evidence type="ECO:0000256" key="3">
    <source>
        <dbReference type="ARBA" id="ARBA00022801"/>
    </source>
</evidence>
<dbReference type="GO" id="GO:0046556">
    <property type="term" value="F:alpha-L-arabinofuranosidase activity"/>
    <property type="evidence" value="ECO:0007669"/>
    <property type="project" value="TreeGrafter"/>
</dbReference>
<evidence type="ECO:0000256" key="2">
    <source>
        <dbReference type="ARBA" id="ARBA00022729"/>
    </source>
</evidence>
<dbReference type="Proteomes" id="UP000244527">
    <property type="component" value="Chromosome"/>
</dbReference>
<reference evidence="6 7" key="1">
    <citation type="submission" date="2017-04" db="EMBL/GenBank/DDBJ databases">
        <title>Compelte genome sequence of WV33.</title>
        <authorList>
            <person name="Lee P.C."/>
        </authorList>
    </citation>
    <scope>NUCLEOTIDE SEQUENCE [LARGE SCALE GENOMIC DNA]</scope>
    <source>
        <strain evidence="6 7">WV33</strain>
    </source>
</reference>
<feature type="chain" id="PRO_5015733540" description="Fibronectin type III-like domain-containing protein" evidence="4">
    <location>
        <begin position="21"/>
        <end position="853"/>
    </location>
</feature>
<keyword evidence="7" id="KW-1185">Reference proteome</keyword>
<evidence type="ECO:0000313" key="6">
    <source>
        <dbReference type="EMBL" id="AWG22705.1"/>
    </source>
</evidence>
<dbReference type="InterPro" id="IPR013783">
    <property type="entry name" value="Ig-like_fold"/>
</dbReference>
<name>A0A2S1LG24_9FLAO</name>
<dbReference type="EMBL" id="CP020918">
    <property type="protein sequence ID" value="AWG22705.1"/>
    <property type="molecule type" value="Genomic_DNA"/>
</dbReference>
<dbReference type="PRINTS" id="PR00133">
    <property type="entry name" value="GLHYDRLASE3"/>
</dbReference>
<dbReference type="GO" id="GO:0031222">
    <property type="term" value="P:arabinan catabolic process"/>
    <property type="evidence" value="ECO:0007669"/>
    <property type="project" value="TreeGrafter"/>
</dbReference>
<dbReference type="GO" id="GO:0009044">
    <property type="term" value="F:xylan 1,4-beta-xylosidase activity"/>
    <property type="evidence" value="ECO:0007669"/>
    <property type="project" value="InterPro"/>
</dbReference>
<dbReference type="SUPFAM" id="SSF52279">
    <property type="entry name" value="Beta-D-glucan exohydrolase, C-terminal domain"/>
    <property type="match status" value="1"/>
</dbReference>
<dbReference type="PANTHER" id="PTHR42721">
    <property type="entry name" value="SUGAR HYDROLASE-RELATED"/>
    <property type="match status" value="1"/>
</dbReference>
<evidence type="ECO:0000259" key="5">
    <source>
        <dbReference type="SMART" id="SM01217"/>
    </source>
</evidence>
<dbReference type="InterPro" id="IPR044993">
    <property type="entry name" value="BXL"/>
</dbReference>
<dbReference type="AlphaFoldDB" id="A0A2S1LG24"/>
<dbReference type="Gene3D" id="2.60.40.10">
    <property type="entry name" value="Immunoglobulins"/>
    <property type="match status" value="1"/>
</dbReference>
<dbReference type="InterPro" id="IPR026891">
    <property type="entry name" value="Fn3-like"/>
</dbReference>
<dbReference type="InterPro" id="IPR017853">
    <property type="entry name" value="GH"/>
</dbReference>
<proteinExistence type="inferred from homology"/>
<dbReference type="RefSeq" id="WP_108741622.1">
    <property type="nucleotide sequence ID" value="NZ_CP020918.1"/>
</dbReference>
<accession>A0A2S1LG24</accession>
<dbReference type="OrthoDB" id="9805821at2"/>
<feature type="signal peptide" evidence="4">
    <location>
        <begin position="1"/>
        <end position="20"/>
    </location>
</feature>
<evidence type="ECO:0000313" key="7">
    <source>
        <dbReference type="Proteomes" id="UP000244527"/>
    </source>
</evidence>
<dbReference type="Pfam" id="PF14310">
    <property type="entry name" value="Fn3-like"/>
    <property type="match status" value="1"/>
</dbReference>
<dbReference type="GO" id="GO:0045493">
    <property type="term" value="P:xylan catabolic process"/>
    <property type="evidence" value="ECO:0007669"/>
    <property type="project" value="InterPro"/>
</dbReference>
<evidence type="ECO:0000256" key="4">
    <source>
        <dbReference type="SAM" id="SignalP"/>
    </source>
</evidence>